<accession>A0A9P6TAV4</accession>
<organism evidence="2 3">
    <name type="scientific">Cronartium quercuum f. sp. fusiforme G11</name>
    <dbReference type="NCBI Taxonomy" id="708437"/>
    <lineage>
        <taxon>Eukaryota</taxon>
        <taxon>Fungi</taxon>
        <taxon>Dikarya</taxon>
        <taxon>Basidiomycota</taxon>
        <taxon>Pucciniomycotina</taxon>
        <taxon>Pucciniomycetes</taxon>
        <taxon>Pucciniales</taxon>
        <taxon>Coleosporiaceae</taxon>
        <taxon>Cronartium</taxon>
    </lineage>
</organism>
<name>A0A9P6TAV4_9BASI</name>
<dbReference type="OrthoDB" id="10410764at2759"/>
<feature type="compositionally biased region" description="Basic and acidic residues" evidence="1">
    <location>
        <begin position="471"/>
        <end position="550"/>
    </location>
</feature>
<sequence>MSYATSRKGRDTSMEQAISRTTEIPSSDRSQIAHSALWASITPESSNEIQEIERAQPAEVITTSDTLESGGRLLLKGTPVRDVPTEGSSHMLHGKFSFKRIIAKWRARPKKPFRIHSVRKFFKIWKVKALPKRDCGRSQPQSIIGSRRGPPMIQNIINNDFEFTPSQKDFLSTPKFVQVEGKFEILRTLSAWAKHLSSVDKEEVSKIRTVVQEFCGNRIRSQLQELLADNYIKISDLKNEEEVEERLEKLVNLRNDLQAHLDSISSNESALAEAKDKIIEAFGGLDRTENGLLRIKNWPASFSHPLLEPYPRLTLISRLFGPAGLLGQYFQAYTPGLRTFSEFSASLKLTSKQSSDLLVLQYHIKNTILRYTSPRVTQQDREIVVLAARKKFQELQEPSVDHRSSRVAAVHSELSKILGVLSGNFLWEFGTNKPTPPSTYDILKNIHTSASLVLRGIQLLPKNAVEHLLPRNEGKSLEKGKEQGEPEILKDEEKSFDEGKKGGEIELPKNEGKYLDKGKEKVEPEILTIEEKSFDEGKQSDKPETSKNVENEEDPDEESAENSLVQYARESIKSEFQRGVNTLQDGFSKNKHIIKKDGFVQITNTLEKYDSLRSFIARFDPSKLEQSAVKLKSDMPSIESKGKSGFLRDINLDEIESLEKRFERNLNIIMEVITQELETLSPENEQAHKAAMNKLFKSWEDSIPNQISPPGSQETDLGLRYIKKWIELQAGLYPKESMESRMEVLFEVFGPMDRYHNIPPSTWQSILQDQEQGYTILSEAVKKFRQVTLEKLMIISEVEKAIDRIQGDWSQEILDWFIESLTEQKIPTA</sequence>
<feature type="region of interest" description="Disordered" evidence="1">
    <location>
        <begin position="471"/>
        <end position="562"/>
    </location>
</feature>
<comment type="caution">
    <text evidence="2">The sequence shown here is derived from an EMBL/GenBank/DDBJ whole genome shotgun (WGS) entry which is preliminary data.</text>
</comment>
<dbReference type="Proteomes" id="UP000886653">
    <property type="component" value="Unassembled WGS sequence"/>
</dbReference>
<feature type="region of interest" description="Disordered" evidence="1">
    <location>
        <begin position="1"/>
        <end position="29"/>
    </location>
</feature>
<reference evidence="2" key="1">
    <citation type="submission" date="2013-11" db="EMBL/GenBank/DDBJ databases">
        <title>Genome sequence of the fusiform rust pathogen reveals effectors for host alternation and coevolution with pine.</title>
        <authorList>
            <consortium name="DOE Joint Genome Institute"/>
            <person name="Smith K."/>
            <person name="Pendleton A."/>
            <person name="Kubisiak T."/>
            <person name="Anderson C."/>
            <person name="Salamov A."/>
            <person name="Aerts A."/>
            <person name="Riley R."/>
            <person name="Clum A."/>
            <person name="Lindquist E."/>
            <person name="Ence D."/>
            <person name="Campbell M."/>
            <person name="Kronenberg Z."/>
            <person name="Feau N."/>
            <person name="Dhillon B."/>
            <person name="Hamelin R."/>
            <person name="Burleigh J."/>
            <person name="Smith J."/>
            <person name="Yandell M."/>
            <person name="Nelson C."/>
            <person name="Grigoriev I."/>
            <person name="Davis J."/>
        </authorList>
    </citation>
    <scope>NUCLEOTIDE SEQUENCE</scope>
    <source>
        <strain evidence="2">G11</strain>
    </source>
</reference>
<protein>
    <submittedName>
        <fullName evidence="2">Uncharacterized protein</fullName>
    </submittedName>
</protein>
<feature type="compositionally biased region" description="Polar residues" evidence="1">
    <location>
        <begin position="14"/>
        <end position="29"/>
    </location>
</feature>
<evidence type="ECO:0000313" key="3">
    <source>
        <dbReference type="Proteomes" id="UP000886653"/>
    </source>
</evidence>
<gene>
    <name evidence="2" type="ORF">CROQUDRAFT_133686</name>
</gene>
<feature type="compositionally biased region" description="Acidic residues" evidence="1">
    <location>
        <begin position="551"/>
        <end position="560"/>
    </location>
</feature>
<dbReference type="EMBL" id="MU167274">
    <property type="protein sequence ID" value="KAG0145596.1"/>
    <property type="molecule type" value="Genomic_DNA"/>
</dbReference>
<keyword evidence="3" id="KW-1185">Reference proteome</keyword>
<evidence type="ECO:0000313" key="2">
    <source>
        <dbReference type="EMBL" id="KAG0145596.1"/>
    </source>
</evidence>
<evidence type="ECO:0000256" key="1">
    <source>
        <dbReference type="SAM" id="MobiDB-lite"/>
    </source>
</evidence>
<proteinExistence type="predicted"/>
<dbReference type="AlphaFoldDB" id="A0A9P6TAV4"/>